<dbReference type="InterPro" id="IPR032466">
    <property type="entry name" value="Metal_Hydrolase"/>
</dbReference>
<dbReference type="GO" id="GO:0016787">
    <property type="term" value="F:hydrolase activity"/>
    <property type="evidence" value="ECO:0007669"/>
    <property type="project" value="UniProtKB-KW"/>
</dbReference>
<reference evidence="2 3" key="1">
    <citation type="journal article" date="2014" name="PLoS Genet.">
        <title>Hidden diversity in honey bee gut symbionts detected by single-cell genomics.</title>
        <authorList>
            <person name="Engel P."/>
            <person name="Stepanauskas R."/>
            <person name="Moran N."/>
        </authorList>
    </citation>
    <scope>NUCLEOTIDE SEQUENCE [LARGE SCALE GENOMIC DNA]</scope>
    <source>
        <strain evidence="2 3">SCGC AB-598-J21</strain>
    </source>
</reference>
<dbReference type="AlphaFoldDB" id="A0A074VD93"/>
<protein>
    <submittedName>
        <fullName evidence="2">Putative metal-dependent hydrolase of the TIM-barrel fold</fullName>
    </submittedName>
</protein>
<dbReference type="PANTHER" id="PTHR35563">
    <property type="entry name" value="BARREL METAL-DEPENDENT HYDROLASE, PUTATIVE (AFU_ORTHOLOGUE AFUA_1G16240)-RELATED"/>
    <property type="match status" value="1"/>
</dbReference>
<feature type="domain" description="Amidohydrolase-related" evidence="1">
    <location>
        <begin position="9"/>
        <end position="273"/>
    </location>
</feature>
<dbReference type="EMBL" id="AVQL01000451">
    <property type="protein sequence ID" value="KEQ00445.1"/>
    <property type="molecule type" value="Genomic_DNA"/>
</dbReference>
<gene>
    <name evidence="2" type="ORF">SASC598J21_018460</name>
</gene>
<keyword evidence="2" id="KW-0378">Hydrolase</keyword>
<dbReference type="InterPro" id="IPR052358">
    <property type="entry name" value="Aro_Compnd_Degr_Hydrolases"/>
</dbReference>
<dbReference type="Pfam" id="PF04909">
    <property type="entry name" value="Amidohydro_2"/>
    <property type="match status" value="1"/>
</dbReference>
<comment type="caution">
    <text evidence="2">The sequence shown here is derived from an EMBL/GenBank/DDBJ whole genome shotgun (WGS) entry which is preliminary data.</text>
</comment>
<dbReference type="Proteomes" id="UP000027644">
    <property type="component" value="Unassembled WGS sequence"/>
</dbReference>
<dbReference type="InterPro" id="IPR006680">
    <property type="entry name" value="Amidohydro-rel"/>
</dbReference>
<dbReference type="PANTHER" id="PTHR35563:SF2">
    <property type="entry name" value="BARREL METAL-DEPENDENT HYDROLASE, PUTATIVE (AFU_ORTHOLOGUE AFUA_1G16240)-RELATED"/>
    <property type="match status" value="1"/>
</dbReference>
<proteinExistence type="predicted"/>
<dbReference type="SUPFAM" id="SSF51556">
    <property type="entry name" value="Metallo-dependent hydrolases"/>
    <property type="match status" value="1"/>
</dbReference>
<organism evidence="2 3">
    <name type="scientific">Snodgrassella alvi SCGC AB-598-J21</name>
    <dbReference type="NCBI Taxonomy" id="1385367"/>
    <lineage>
        <taxon>Bacteria</taxon>
        <taxon>Pseudomonadati</taxon>
        <taxon>Pseudomonadota</taxon>
        <taxon>Betaproteobacteria</taxon>
        <taxon>Neisseriales</taxon>
        <taxon>Neisseriaceae</taxon>
        <taxon>Snodgrassella</taxon>
    </lineage>
</organism>
<evidence type="ECO:0000313" key="3">
    <source>
        <dbReference type="Proteomes" id="UP000027644"/>
    </source>
</evidence>
<dbReference type="Gene3D" id="3.20.20.140">
    <property type="entry name" value="Metal-dependent hydrolases"/>
    <property type="match status" value="1"/>
</dbReference>
<name>A0A074VD93_9NEIS</name>
<evidence type="ECO:0000313" key="2">
    <source>
        <dbReference type="EMBL" id="KEQ00445.1"/>
    </source>
</evidence>
<sequence length="274" mass="30894">MNQESVGVIDSHAHVFMLDLPMAADRRYTPAQNAPLADYLAHLDAHGCTHGVLIQPSFLGYDNSFMLQAIAQTKPRLRGVACVEPSVTMPELEALNKGGIVGIRLNIIDGVQPDLQTDSWQNLLDKVKELNWHVEVHCRSNKLSDMIATLLKQDVKVVIDHFGRPSDCQPARDYGFQQLLEWGRSGMIWCKLSGAYRISAAAAEGHKFFASAIHLLVENLGSHRLMWGSDWPHTQFEQQITPDYLSTQLNMLLQDKQLTHNILWDTPAKLFRFI</sequence>
<accession>A0A074VD93</accession>
<evidence type="ECO:0000259" key="1">
    <source>
        <dbReference type="Pfam" id="PF04909"/>
    </source>
</evidence>